<organism evidence="1 2">
    <name type="scientific">Diploptera punctata</name>
    <name type="common">Pacific beetle cockroach</name>
    <dbReference type="NCBI Taxonomy" id="6984"/>
    <lineage>
        <taxon>Eukaryota</taxon>
        <taxon>Metazoa</taxon>
        <taxon>Ecdysozoa</taxon>
        <taxon>Arthropoda</taxon>
        <taxon>Hexapoda</taxon>
        <taxon>Insecta</taxon>
        <taxon>Pterygota</taxon>
        <taxon>Neoptera</taxon>
        <taxon>Polyneoptera</taxon>
        <taxon>Dictyoptera</taxon>
        <taxon>Blattodea</taxon>
        <taxon>Blaberoidea</taxon>
        <taxon>Blaberidae</taxon>
        <taxon>Diplopterinae</taxon>
        <taxon>Diploptera</taxon>
    </lineage>
</organism>
<comment type="caution">
    <text evidence="1">The sequence shown here is derived from an EMBL/GenBank/DDBJ whole genome shotgun (WGS) entry which is preliminary data.</text>
</comment>
<evidence type="ECO:0000313" key="1">
    <source>
        <dbReference type="EMBL" id="KAJ9585278.1"/>
    </source>
</evidence>
<dbReference type="SUPFAM" id="SSF48726">
    <property type="entry name" value="Immunoglobulin"/>
    <property type="match status" value="1"/>
</dbReference>
<accession>A0AAD7ZSX6</accession>
<dbReference type="Gene3D" id="2.60.40.10">
    <property type="entry name" value="Immunoglobulins"/>
    <property type="match status" value="1"/>
</dbReference>
<dbReference type="GO" id="GO:0032589">
    <property type="term" value="C:neuron projection membrane"/>
    <property type="evidence" value="ECO:0007669"/>
    <property type="project" value="TreeGrafter"/>
</dbReference>
<dbReference type="EMBL" id="JASPKZ010007288">
    <property type="protein sequence ID" value="KAJ9585278.1"/>
    <property type="molecule type" value="Genomic_DNA"/>
</dbReference>
<dbReference type="InterPro" id="IPR013783">
    <property type="entry name" value="Ig-like_fold"/>
</dbReference>
<dbReference type="InterPro" id="IPR037448">
    <property type="entry name" value="Zig-8"/>
</dbReference>
<sequence>MIIIVHLPLLQNWGLQIKYVQPRDAGLYECQVSTHPPTSIFIELRVIGEYLHIHLLVYLWSYSYV</sequence>
<dbReference type="InterPro" id="IPR036179">
    <property type="entry name" value="Ig-like_dom_sf"/>
</dbReference>
<dbReference type="PANTHER" id="PTHR23279">
    <property type="entry name" value="DEFECTIVE PROBOSCIS EXTENSION RESPONSE DPR -RELATED"/>
    <property type="match status" value="1"/>
</dbReference>
<keyword evidence="2" id="KW-1185">Reference proteome</keyword>
<name>A0AAD7ZSX6_DIPPU</name>
<dbReference type="Proteomes" id="UP001233999">
    <property type="component" value="Unassembled WGS sequence"/>
</dbReference>
<evidence type="ECO:0000313" key="2">
    <source>
        <dbReference type="Proteomes" id="UP001233999"/>
    </source>
</evidence>
<dbReference type="GO" id="GO:0050808">
    <property type="term" value="P:synapse organization"/>
    <property type="evidence" value="ECO:0007669"/>
    <property type="project" value="TreeGrafter"/>
</dbReference>
<gene>
    <name evidence="1" type="ORF">L9F63_002933</name>
</gene>
<evidence type="ECO:0008006" key="3">
    <source>
        <dbReference type="Google" id="ProtNLM"/>
    </source>
</evidence>
<dbReference type="PANTHER" id="PTHR23279:SF37">
    <property type="entry name" value="DEFECTIVE PROBOSCIS EXTENSION RESPONSE 13, ISOFORM B"/>
    <property type="match status" value="1"/>
</dbReference>
<protein>
    <recommendedName>
        <fullName evidence="3">Ig-like domain-containing protein</fullName>
    </recommendedName>
</protein>
<reference evidence="1" key="2">
    <citation type="submission" date="2023-05" db="EMBL/GenBank/DDBJ databases">
        <authorList>
            <person name="Fouks B."/>
        </authorList>
    </citation>
    <scope>NUCLEOTIDE SEQUENCE</scope>
    <source>
        <strain evidence="1">Stay&amp;Tobe</strain>
        <tissue evidence="1">Testes</tissue>
    </source>
</reference>
<proteinExistence type="predicted"/>
<reference evidence="1" key="1">
    <citation type="journal article" date="2023" name="IScience">
        <title>Live-bearing cockroach genome reveals convergent evolutionary mechanisms linked to viviparity in insects and beyond.</title>
        <authorList>
            <person name="Fouks B."/>
            <person name="Harrison M.C."/>
            <person name="Mikhailova A.A."/>
            <person name="Marchal E."/>
            <person name="English S."/>
            <person name="Carruthers M."/>
            <person name="Jennings E.C."/>
            <person name="Chiamaka E.L."/>
            <person name="Frigard R.A."/>
            <person name="Pippel M."/>
            <person name="Attardo G.M."/>
            <person name="Benoit J.B."/>
            <person name="Bornberg-Bauer E."/>
            <person name="Tobe S.S."/>
        </authorList>
    </citation>
    <scope>NUCLEOTIDE SEQUENCE</scope>
    <source>
        <strain evidence="1">Stay&amp;Tobe</strain>
    </source>
</reference>
<dbReference type="AlphaFoldDB" id="A0AAD7ZSX6"/>